<dbReference type="RefSeq" id="WP_005151476.1">
    <property type="nucleotide sequence ID" value="NZ_ANMG01000005.1"/>
</dbReference>
<feature type="transmembrane region" description="Helical" evidence="1">
    <location>
        <begin position="104"/>
        <end position="124"/>
    </location>
</feature>
<keyword evidence="1" id="KW-1133">Transmembrane helix</keyword>
<reference evidence="3 5" key="2">
    <citation type="submission" date="2017-02" db="EMBL/GenBank/DDBJ databases">
        <title>Amycolatopsis azurea DSM 43854 draft genome.</title>
        <authorList>
            <person name="Mayilraj S."/>
        </authorList>
    </citation>
    <scope>NUCLEOTIDE SEQUENCE [LARGE SCALE GENOMIC DNA]</scope>
    <source>
        <strain evidence="3 5">DSM 43854</strain>
    </source>
</reference>
<dbReference type="Proteomes" id="UP000014137">
    <property type="component" value="Unassembled WGS sequence"/>
</dbReference>
<feature type="transmembrane region" description="Helical" evidence="1">
    <location>
        <begin position="145"/>
        <end position="168"/>
    </location>
</feature>
<dbReference type="OrthoDB" id="4084384at2"/>
<accession>M2QAZ8</accession>
<reference evidence="2 4" key="1">
    <citation type="submission" date="2012-10" db="EMBL/GenBank/DDBJ databases">
        <title>Genome assembly of Amycolatopsis azurea DSM 43854.</title>
        <authorList>
            <person name="Khatri I."/>
            <person name="Kaur I."/>
            <person name="Subramanian S."/>
            <person name="Mayilraj S."/>
        </authorList>
    </citation>
    <scope>NUCLEOTIDE SEQUENCE [LARGE SCALE GENOMIC DNA]</scope>
    <source>
        <strain evidence="2 4">DSM 43854</strain>
    </source>
</reference>
<keyword evidence="1" id="KW-0812">Transmembrane</keyword>
<dbReference type="EMBL" id="ANMG01000005">
    <property type="protein sequence ID" value="EMD29215.1"/>
    <property type="molecule type" value="Genomic_DNA"/>
</dbReference>
<feature type="transmembrane region" description="Helical" evidence="1">
    <location>
        <begin position="42"/>
        <end position="62"/>
    </location>
</feature>
<gene>
    <name evidence="3" type="ORF">B0293_37245</name>
    <name evidence="2" type="ORF">C791_4955</name>
</gene>
<proteinExistence type="predicted"/>
<evidence type="ECO:0000313" key="3">
    <source>
        <dbReference type="EMBL" id="OOC01936.1"/>
    </source>
</evidence>
<dbReference type="AlphaFoldDB" id="M2QAZ8"/>
<evidence type="ECO:0000313" key="2">
    <source>
        <dbReference type="EMBL" id="EMD29215.1"/>
    </source>
</evidence>
<evidence type="ECO:0000256" key="1">
    <source>
        <dbReference type="SAM" id="Phobius"/>
    </source>
</evidence>
<sequence length="687" mass="74667">MIQARSKWRRLLRIAGYTALAIVLPEIIVAIVAIEFMAGDTWFAWITIVAAVLAIGISYLYFEFEIDDPLLRLLATVGVGTGAAALIGYTDLTITQFSAGRTASGWWLLAGGAVLLLAGTGVVFRDVIWEVIRAIPRGNDIPGPGASLPVPIQVLGLAVAVAISALALTLAGSTLSGAILSLLLLSGCQIVGQSAAMRLFRPTVGTLANQYRAAESLKSRLRGHLEPSRDHEFPPDSNDPYWEREYARREWERREYEEERHRFEAMGRWPEDSLTEDLARTRAITRPFAPRTATMVATEVTRVHGVVLAAVWSRLTAVLPAPILRRTERLEWWISLSRLGAAAALGAVVTFALSPLPVSTKLLTVAVAALTCVWAVCAGRVQVTRACDARAAAFGVYRFDLVRALHLPRPRSQAEFVLLGDRLIGRPQDFVGNQVIEWDEASVPALQPAAVDSIRDELSTAIVAKVDEQLTRAARRQQELLQDISLLDIGTNELDRISGEVVRQVVPDLQTRLDEKIDILGSQLRTSVDESMTTAMTGPALANFTGFLAVHPAENKPVLAEDGRIVAVAGSVVLLAVSVFADQRARQAGPERGKDGEALFILEPVNIEEGTTSHQVPFDIVVDSATLSPSPHRHSIRVFPVRGEAQFALALDVQEAGEHEAWLQLYQAGRLIQSVVLAVAARPEGGR</sequence>
<evidence type="ECO:0000313" key="5">
    <source>
        <dbReference type="Proteomes" id="UP000188551"/>
    </source>
</evidence>
<protein>
    <submittedName>
        <fullName evidence="2">Uncharacterized protein</fullName>
    </submittedName>
</protein>
<dbReference type="PATRIC" id="fig|1238180.3.peg.941"/>
<keyword evidence="5" id="KW-1185">Reference proteome</keyword>
<dbReference type="EMBL" id="MUXN01000027">
    <property type="protein sequence ID" value="OOC01936.1"/>
    <property type="molecule type" value="Genomic_DNA"/>
</dbReference>
<keyword evidence="1" id="KW-0472">Membrane</keyword>
<feature type="transmembrane region" description="Helical" evidence="1">
    <location>
        <begin position="12"/>
        <end position="36"/>
    </location>
</feature>
<name>M2QAZ8_9PSEU</name>
<evidence type="ECO:0000313" key="4">
    <source>
        <dbReference type="Proteomes" id="UP000014137"/>
    </source>
</evidence>
<organism evidence="2 4">
    <name type="scientific">Amycolatopsis azurea DSM 43854</name>
    <dbReference type="NCBI Taxonomy" id="1238180"/>
    <lineage>
        <taxon>Bacteria</taxon>
        <taxon>Bacillati</taxon>
        <taxon>Actinomycetota</taxon>
        <taxon>Actinomycetes</taxon>
        <taxon>Pseudonocardiales</taxon>
        <taxon>Pseudonocardiaceae</taxon>
        <taxon>Amycolatopsis</taxon>
    </lineage>
</organism>
<dbReference type="Proteomes" id="UP000188551">
    <property type="component" value="Unassembled WGS sequence"/>
</dbReference>
<feature type="transmembrane region" description="Helical" evidence="1">
    <location>
        <begin position="69"/>
        <end position="89"/>
    </location>
</feature>
<comment type="caution">
    <text evidence="2">The sequence shown here is derived from an EMBL/GenBank/DDBJ whole genome shotgun (WGS) entry which is preliminary data.</text>
</comment>